<dbReference type="AlphaFoldDB" id="J3L6D2"/>
<dbReference type="SMART" id="SM00360">
    <property type="entry name" value="RRM"/>
    <property type="match status" value="1"/>
</dbReference>
<dbReference type="Proteomes" id="UP000006038">
    <property type="component" value="Chromosome 1"/>
</dbReference>
<dbReference type="InterPro" id="IPR000504">
    <property type="entry name" value="RRM_dom"/>
</dbReference>
<dbReference type="Pfam" id="PF00076">
    <property type="entry name" value="RRM_1"/>
    <property type="match status" value="1"/>
</dbReference>
<evidence type="ECO:0000256" key="4">
    <source>
        <dbReference type="PROSITE-ProRule" id="PRU00176"/>
    </source>
</evidence>
<protein>
    <recommendedName>
        <fullName evidence="5">RRM domain-containing protein</fullName>
    </recommendedName>
</protein>
<dbReference type="InterPro" id="IPR035979">
    <property type="entry name" value="RBD_domain_sf"/>
</dbReference>
<dbReference type="GO" id="GO:0005654">
    <property type="term" value="C:nucleoplasm"/>
    <property type="evidence" value="ECO:0007669"/>
    <property type="project" value="UniProtKB-SubCell"/>
</dbReference>
<evidence type="ECO:0000256" key="3">
    <source>
        <dbReference type="ARBA" id="ARBA00023242"/>
    </source>
</evidence>
<dbReference type="EnsemblPlants" id="OB01G47880.1">
    <property type="protein sequence ID" value="OB01G47880.1"/>
    <property type="gene ID" value="OB01G47880"/>
</dbReference>
<reference evidence="6" key="1">
    <citation type="journal article" date="2013" name="Nat. Commun.">
        <title>Whole-genome sequencing of Oryza brachyantha reveals mechanisms underlying Oryza genome evolution.</title>
        <authorList>
            <person name="Chen J."/>
            <person name="Huang Q."/>
            <person name="Gao D."/>
            <person name="Wang J."/>
            <person name="Lang Y."/>
            <person name="Liu T."/>
            <person name="Li B."/>
            <person name="Bai Z."/>
            <person name="Luis Goicoechea J."/>
            <person name="Liang C."/>
            <person name="Chen C."/>
            <person name="Zhang W."/>
            <person name="Sun S."/>
            <person name="Liao Y."/>
            <person name="Zhang X."/>
            <person name="Yang L."/>
            <person name="Song C."/>
            <person name="Wang M."/>
            <person name="Shi J."/>
            <person name="Liu G."/>
            <person name="Liu J."/>
            <person name="Zhou H."/>
            <person name="Zhou W."/>
            <person name="Yu Q."/>
            <person name="An N."/>
            <person name="Chen Y."/>
            <person name="Cai Q."/>
            <person name="Wang B."/>
            <person name="Liu B."/>
            <person name="Min J."/>
            <person name="Huang Y."/>
            <person name="Wu H."/>
            <person name="Li Z."/>
            <person name="Zhang Y."/>
            <person name="Yin Y."/>
            <person name="Song W."/>
            <person name="Jiang J."/>
            <person name="Jackson S.A."/>
            <person name="Wing R.A."/>
            <person name="Wang J."/>
            <person name="Chen M."/>
        </authorList>
    </citation>
    <scope>NUCLEOTIDE SEQUENCE [LARGE SCALE GENOMIC DNA]</scope>
    <source>
        <strain evidence="6">cv. IRGC 101232</strain>
    </source>
</reference>
<evidence type="ECO:0000256" key="1">
    <source>
        <dbReference type="ARBA" id="ARBA00004642"/>
    </source>
</evidence>
<organism evidence="6">
    <name type="scientific">Oryza brachyantha</name>
    <name type="common">malo sina</name>
    <dbReference type="NCBI Taxonomy" id="4533"/>
    <lineage>
        <taxon>Eukaryota</taxon>
        <taxon>Viridiplantae</taxon>
        <taxon>Streptophyta</taxon>
        <taxon>Embryophyta</taxon>
        <taxon>Tracheophyta</taxon>
        <taxon>Spermatophyta</taxon>
        <taxon>Magnoliopsida</taxon>
        <taxon>Liliopsida</taxon>
        <taxon>Poales</taxon>
        <taxon>Poaceae</taxon>
        <taxon>BOP clade</taxon>
        <taxon>Oryzoideae</taxon>
        <taxon>Oryzeae</taxon>
        <taxon>Oryzinae</taxon>
        <taxon>Oryza</taxon>
    </lineage>
</organism>
<dbReference type="InterPro" id="IPR052285">
    <property type="entry name" value="NEXT_complex_subunit"/>
</dbReference>
<dbReference type="SUPFAM" id="SSF54928">
    <property type="entry name" value="RNA-binding domain, RBD"/>
    <property type="match status" value="1"/>
</dbReference>
<dbReference type="OrthoDB" id="696925at2759"/>
<sequence>MARNPARTVYIGNLDEKVTERVLYEVLVQAGRVVDLYIPCDRETSCPKGYAFAEYETEEIAQYAVRLFSGLVRLYGKPLKFAISGQDKPTSNGKETSNPVMPKLNPVPLPKKHQFVHHSDMPTLHKPAYPMVNGGIIDYCFSNSYPYSHPQAVSVGPVHSNGGFSNGTYDCNTHAFGSVVNARYGDSVLNFAGHGAPMQPMLYPSY</sequence>
<dbReference type="PROSITE" id="PS50102">
    <property type="entry name" value="RRM"/>
    <property type="match status" value="1"/>
</dbReference>
<dbReference type="HOGENOM" id="CLU_090229_0_0_1"/>
<dbReference type="Gramene" id="OB01G47880.1">
    <property type="protein sequence ID" value="OB01G47880.1"/>
    <property type="gene ID" value="OB01G47880"/>
</dbReference>
<keyword evidence="3" id="KW-0539">Nucleus</keyword>
<reference evidence="6" key="2">
    <citation type="submission" date="2013-04" db="UniProtKB">
        <authorList>
            <consortium name="EnsemblPlants"/>
        </authorList>
    </citation>
    <scope>IDENTIFICATION</scope>
</reference>
<dbReference type="GO" id="GO:0003723">
    <property type="term" value="F:RNA binding"/>
    <property type="evidence" value="ECO:0007669"/>
    <property type="project" value="UniProtKB-UniRule"/>
</dbReference>
<dbReference type="OMA" id="CNTHAFG"/>
<keyword evidence="7" id="KW-1185">Reference proteome</keyword>
<proteinExistence type="predicted"/>
<evidence type="ECO:0000256" key="2">
    <source>
        <dbReference type="ARBA" id="ARBA00022884"/>
    </source>
</evidence>
<evidence type="ECO:0000313" key="7">
    <source>
        <dbReference type="Proteomes" id="UP000006038"/>
    </source>
</evidence>
<dbReference type="Gene3D" id="3.30.70.330">
    <property type="match status" value="1"/>
</dbReference>
<evidence type="ECO:0000259" key="5">
    <source>
        <dbReference type="PROSITE" id="PS50102"/>
    </source>
</evidence>
<dbReference type="STRING" id="4533.J3L6D2"/>
<dbReference type="PANTHER" id="PTHR13798">
    <property type="entry name" value="RNA BINDING MOTIF RBM PROTEIN -RELATED"/>
    <property type="match status" value="1"/>
</dbReference>
<gene>
    <name evidence="6" type="primary">LOC102714239</name>
</gene>
<name>J3L6D2_ORYBR</name>
<dbReference type="eggNOG" id="KOG0131">
    <property type="taxonomic scope" value="Eukaryota"/>
</dbReference>
<keyword evidence="2 4" id="KW-0694">RNA-binding</keyword>
<accession>J3L6D2</accession>
<comment type="subcellular location">
    <subcellularLocation>
        <location evidence="1">Nucleus</location>
        <location evidence="1">Nucleoplasm</location>
    </subcellularLocation>
</comment>
<feature type="domain" description="RRM" evidence="5">
    <location>
        <begin position="7"/>
        <end position="86"/>
    </location>
</feature>
<dbReference type="InterPro" id="IPR012677">
    <property type="entry name" value="Nucleotide-bd_a/b_plait_sf"/>
</dbReference>
<dbReference type="PANTHER" id="PTHR13798:SF11">
    <property type="entry name" value="RNA-BINDING PROTEIN 7-RELATED"/>
    <property type="match status" value="1"/>
</dbReference>
<evidence type="ECO:0000313" key="6">
    <source>
        <dbReference type="EnsemblPlants" id="OB01G47880.1"/>
    </source>
</evidence>